<reference evidence="3 4" key="1">
    <citation type="submission" date="2013-04" db="EMBL/GenBank/DDBJ databases">
        <title>Genome sequence of Chlamydia psittaci 99DC5.</title>
        <authorList>
            <person name="Huot-Creasy H."/>
            <person name="McCracken C.L."/>
            <person name="Humphries M."/>
            <person name="Sachse K."/>
            <person name="Laroucau K."/>
            <person name="Bavoil P."/>
            <person name="Myers G.S."/>
        </authorList>
    </citation>
    <scope>NUCLEOTIDE SEQUENCE [LARGE SCALE GENOMIC DNA]</scope>
    <source>
        <strain evidence="3 4">99DC5</strain>
    </source>
</reference>
<dbReference type="EMBL" id="ATLC01000054">
    <property type="protein sequence ID" value="EPJ27573.1"/>
    <property type="molecule type" value="Genomic_DNA"/>
</dbReference>
<accession>A0ABP2X355</accession>
<organism evidence="3 4">
    <name type="scientific">Chlamydia psittaci 99DC5</name>
    <dbReference type="NCBI Taxonomy" id="1112251"/>
    <lineage>
        <taxon>Bacteria</taxon>
        <taxon>Pseudomonadati</taxon>
        <taxon>Chlamydiota</taxon>
        <taxon>Chlamydiia</taxon>
        <taxon>Chlamydiales</taxon>
        <taxon>Chlamydiaceae</taxon>
        <taxon>Chlamydia/Chlamydophila group</taxon>
        <taxon>Chlamydia</taxon>
    </lineage>
</organism>
<dbReference type="Pfam" id="PF08486">
    <property type="entry name" value="SpoIID"/>
    <property type="match status" value="1"/>
</dbReference>
<dbReference type="RefSeq" id="WP_014944242.1">
    <property type="nucleotide sequence ID" value="NZ_KE356190.1"/>
</dbReference>
<feature type="signal peptide" evidence="1">
    <location>
        <begin position="1"/>
        <end position="20"/>
    </location>
</feature>
<proteinExistence type="predicted"/>
<feature type="chain" id="PRO_5045673772" evidence="1">
    <location>
        <begin position="21"/>
        <end position="271"/>
    </location>
</feature>
<name>A0ABP2X355_CHLPS</name>
<protein>
    <submittedName>
        <fullName evidence="3">Stage II sporulation family protein</fullName>
    </submittedName>
</protein>
<evidence type="ECO:0000313" key="3">
    <source>
        <dbReference type="EMBL" id="EPJ27573.1"/>
    </source>
</evidence>
<evidence type="ECO:0000313" key="4">
    <source>
        <dbReference type="Proteomes" id="UP000014627"/>
    </source>
</evidence>
<sequence length="271" mass="30344">MKILKYILLGLSFSMGVAGYAEVKVSDTFAVQPIVSEPKIRVLLLNESTTALIEAKGPYRLYGDNTLLQTSPHGLRCAAHALYGGVRWGENFPGVQCLKIEPIDDSASLFVNGLQYKGALYIHKTDKHCILVTNELTVEEYLKSILSTKYLKELDKEALSACVILERTALYERLLAKNPQDFWHVTGDEDNYCGYGATKQFYGVEDAVDWTSRLIVDNPEGLIIDADGLLKANVDRLAVEGYNARQILEKFYKDADFVVIESWNDEANEMS</sequence>
<keyword evidence="4" id="KW-1185">Reference proteome</keyword>
<gene>
    <name evidence="3" type="ORF">CP99DC5_0854</name>
</gene>
<evidence type="ECO:0000256" key="1">
    <source>
        <dbReference type="SAM" id="SignalP"/>
    </source>
</evidence>
<dbReference type="Proteomes" id="UP000014627">
    <property type="component" value="Unassembled WGS sequence"/>
</dbReference>
<evidence type="ECO:0000259" key="2">
    <source>
        <dbReference type="Pfam" id="PF08486"/>
    </source>
</evidence>
<comment type="caution">
    <text evidence="3">The sequence shown here is derived from an EMBL/GenBank/DDBJ whole genome shotgun (WGS) entry which is preliminary data.</text>
</comment>
<feature type="domain" description="Sporulation stage II protein D amidase enhancer LytB N-terminal" evidence="2">
    <location>
        <begin position="130"/>
        <end position="215"/>
    </location>
</feature>
<keyword evidence="1" id="KW-0732">Signal</keyword>
<dbReference type="InterPro" id="IPR013693">
    <property type="entry name" value="SpoIID/LytB_N"/>
</dbReference>